<keyword evidence="1" id="KW-0596">Phosphopantetheine</keyword>
<dbReference type="InterPro" id="IPR036291">
    <property type="entry name" value="NAD(P)-bd_dom_sf"/>
</dbReference>
<keyword evidence="4" id="KW-0511">Multifunctional enzyme</keyword>
<dbReference type="EMBL" id="CP031320">
    <property type="protein sequence ID" value="AXK37894.1"/>
    <property type="molecule type" value="Genomic_DNA"/>
</dbReference>
<dbReference type="FunFam" id="1.10.1200.10:FF:000007">
    <property type="entry name" value="Probable polyketide synthase pks17"/>
    <property type="match status" value="1"/>
</dbReference>
<name>A0A345Y1X8_9ACTN</name>
<dbReference type="GO" id="GO:0031177">
    <property type="term" value="F:phosphopantetheine binding"/>
    <property type="evidence" value="ECO:0007669"/>
    <property type="project" value="InterPro"/>
</dbReference>
<evidence type="ECO:0000256" key="4">
    <source>
        <dbReference type="ARBA" id="ARBA00023268"/>
    </source>
</evidence>
<feature type="domain" description="Carrier" evidence="6">
    <location>
        <begin position="233"/>
        <end position="311"/>
    </location>
</feature>
<dbReference type="PROSITE" id="PS50075">
    <property type="entry name" value="CARRIER"/>
    <property type="match status" value="1"/>
</dbReference>
<dbReference type="InterPro" id="IPR020806">
    <property type="entry name" value="PKS_PP-bd"/>
</dbReference>
<evidence type="ECO:0000313" key="8">
    <source>
        <dbReference type="Proteomes" id="UP000254425"/>
    </source>
</evidence>
<evidence type="ECO:0000256" key="5">
    <source>
        <dbReference type="SAM" id="MobiDB-lite"/>
    </source>
</evidence>
<protein>
    <submittedName>
        <fullName evidence="7">KR domain-containing protein</fullName>
    </submittedName>
</protein>
<dbReference type="Pfam" id="PF08659">
    <property type="entry name" value="KR"/>
    <property type="match status" value="1"/>
</dbReference>
<keyword evidence="3" id="KW-0808">Transferase</keyword>
<sequence>MSSDPAFTPIRIGGDAADRDALKGLLAGIPADRPLTGVVHTAGVLDDGVIGSLTPERLDTVLRPKADAVTNLHELTRDADLAAFVVFSSSAGVLGSPGQGNYAAANAYLDTLAARRRSDGLPATSLAWGPWSQTTGMTSGLGDADLRRMARAGLPALRPEQGLALFDLALDQPGPAVLPMAVDTRALGGTGTVPPLLRGLVRTGTRRTAASGAAGADSADSLSRRLAGLAPAERHRTVLDTVCTQVAGVLGYGSGGDVGPEQTFKELGFDSLTSVELRNRLGGALGVPLPSTLVFDYPTPSALTTHVCAELFPDGGTGGATDGRTGAGAETSARADDEAAIRTALATVPIDALRASGVLDTVLALAGSTGTATGTADGTGNDAAADGGADSDADGGTDAYEELEVDDLVRLALGDDG</sequence>
<dbReference type="InterPro" id="IPR057326">
    <property type="entry name" value="KR_dom"/>
</dbReference>
<accession>A0A345Y1X8</accession>
<dbReference type="Pfam" id="PF00550">
    <property type="entry name" value="PP-binding"/>
    <property type="match status" value="1"/>
</dbReference>
<feature type="region of interest" description="Disordered" evidence="5">
    <location>
        <begin position="370"/>
        <end position="401"/>
    </location>
</feature>
<evidence type="ECO:0000256" key="1">
    <source>
        <dbReference type="ARBA" id="ARBA00022450"/>
    </source>
</evidence>
<dbReference type="KEGG" id="sarm:DVA86_34755"/>
<reference evidence="7 8" key="1">
    <citation type="submission" date="2018-07" db="EMBL/GenBank/DDBJ databases">
        <title>Draft genome of the type strain Streptomyces armeniacus ATCC 15676.</title>
        <authorList>
            <person name="Labana P."/>
            <person name="Gosse J.T."/>
            <person name="Boddy C.N."/>
        </authorList>
    </citation>
    <scope>NUCLEOTIDE SEQUENCE [LARGE SCALE GENOMIC DNA]</scope>
    <source>
        <strain evidence="7 8">ATCC 15676</strain>
    </source>
</reference>
<dbReference type="Gene3D" id="1.10.1200.10">
    <property type="entry name" value="ACP-like"/>
    <property type="match status" value="1"/>
</dbReference>
<dbReference type="SMART" id="SM00822">
    <property type="entry name" value="PKS_KR"/>
    <property type="match status" value="1"/>
</dbReference>
<evidence type="ECO:0000256" key="2">
    <source>
        <dbReference type="ARBA" id="ARBA00022553"/>
    </source>
</evidence>
<dbReference type="SUPFAM" id="SSF51735">
    <property type="entry name" value="NAD(P)-binding Rossmann-fold domains"/>
    <property type="match status" value="1"/>
</dbReference>
<dbReference type="InterPro" id="IPR036736">
    <property type="entry name" value="ACP-like_sf"/>
</dbReference>
<keyword evidence="2" id="KW-0597">Phosphoprotein</keyword>
<dbReference type="Proteomes" id="UP000254425">
    <property type="component" value="Chromosome"/>
</dbReference>
<dbReference type="GO" id="GO:0017000">
    <property type="term" value="P:antibiotic biosynthetic process"/>
    <property type="evidence" value="ECO:0007669"/>
    <property type="project" value="UniProtKB-ARBA"/>
</dbReference>
<dbReference type="SUPFAM" id="SSF47336">
    <property type="entry name" value="ACP-like"/>
    <property type="match status" value="1"/>
</dbReference>
<dbReference type="SMART" id="SM00823">
    <property type="entry name" value="PKS_PP"/>
    <property type="match status" value="1"/>
</dbReference>
<feature type="compositionally biased region" description="Low complexity" evidence="5">
    <location>
        <begin position="370"/>
        <end position="388"/>
    </location>
</feature>
<dbReference type="GO" id="GO:0004312">
    <property type="term" value="F:fatty acid synthase activity"/>
    <property type="evidence" value="ECO:0007669"/>
    <property type="project" value="TreeGrafter"/>
</dbReference>
<dbReference type="InterPro" id="IPR013968">
    <property type="entry name" value="PKS_KR"/>
</dbReference>
<dbReference type="AlphaFoldDB" id="A0A345Y1X8"/>
<dbReference type="GO" id="GO:0006633">
    <property type="term" value="P:fatty acid biosynthetic process"/>
    <property type="evidence" value="ECO:0007669"/>
    <property type="project" value="TreeGrafter"/>
</dbReference>
<dbReference type="InterPro" id="IPR009081">
    <property type="entry name" value="PP-bd_ACP"/>
</dbReference>
<dbReference type="InterPro" id="IPR006162">
    <property type="entry name" value="Ppantetheine_attach_site"/>
</dbReference>
<feature type="compositionally biased region" description="Acidic residues" evidence="5">
    <location>
        <begin position="389"/>
        <end position="401"/>
    </location>
</feature>
<evidence type="ECO:0000256" key="3">
    <source>
        <dbReference type="ARBA" id="ARBA00022679"/>
    </source>
</evidence>
<dbReference type="PANTHER" id="PTHR43775">
    <property type="entry name" value="FATTY ACID SYNTHASE"/>
    <property type="match status" value="1"/>
</dbReference>
<dbReference type="CDD" id="cd08956">
    <property type="entry name" value="KR_3_FAS_SDR_x"/>
    <property type="match status" value="1"/>
</dbReference>
<gene>
    <name evidence="7" type="ORF">DVA86_34755</name>
</gene>
<keyword evidence="8" id="KW-1185">Reference proteome</keyword>
<proteinExistence type="predicted"/>
<evidence type="ECO:0000313" key="7">
    <source>
        <dbReference type="EMBL" id="AXK37894.1"/>
    </source>
</evidence>
<dbReference type="PROSITE" id="PS00012">
    <property type="entry name" value="PHOSPHOPANTETHEINE"/>
    <property type="match status" value="1"/>
</dbReference>
<organism evidence="7 8">
    <name type="scientific">Streptomyces armeniacus</name>
    <dbReference type="NCBI Taxonomy" id="83291"/>
    <lineage>
        <taxon>Bacteria</taxon>
        <taxon>Bacillati</taxon>
        <taxon>Actinomycetota</taxon>
        <taxon>Actinomycetes</taxon>
        <taxon>Kitasatosporales</taxon>
        <taxon>Streptomycetaceae</taxon>
        <taxon>Streptomyces</taxon>
    </lineage>
</organism>
<dbReference type="Gene3D" id="3.40.50.720">
    <property type="entry name" value="NAD(P)-binding Rossmann-like Domain"/>
    <property type="match status" value="1"/>
</dbReference>
<evidence type="ECO:0000259" key="6">
    <source>
        <dbReference type="PROSITE" id="PS50075"/>
    </source>
</evidence>
<dbReference type="InterPro" id="IPR050091">
    <property type="entry name" value="PKS_NRPS_Biosynth_Enz"/>
</dbReference>
<dbReference type="PANTHER" id="PTHR43775:SF51">
    <property type="entry name" value="INACTIVE PHENOLPHTHIOCEROL SYNTHESIS POLYKETIDE SYNTHASE TYPE I PKS1-RELATED"/>
    <property type="match status" value="1"/>
</dbReference>
<dbReference type="SMART" id="SM01294">
    <property type="entry name" value="PKS_PP_betabranch"/>
    <property type="match status" value="1"/>
</dbReference>